<organism evidence="3 4">
    <name type="scientific">Pseudomonas borbori</name>
    <dbReference type="NCBI Taxonomy" id="289003"/>
    <lineage>
        <taxon>Bacteria</taxon>
        <taxon>Pseudomonadati</taxon>
        <taxon>Pseudomonadota</taxon>
        <taxon>Gammaproteobacteria</taxon>
        <taxon>Pseudomonadales</taxon>
        <taxon>Pseudomonadaceae</taxon>
        <taxon>Pseudomonas</taxon>
    </lineage>
</organism>
<dbReference type="STRING" id="289003.SAMN05216190_10595"/>
<name>A0A1I5MT01_9PSED</name>
<dbReference type="OrthoDB" id="7027076at2"/>
<reference evidence="4" key="1">
    <citation type="submission" date="2016-10" db="EMBL/GenBank/DDBJ databases">
        <authorList>
            <person name="Varghese N."/>
            <person name="Submissions S."/>
        </authorList>
    </citation>
    <scope>NUCLEOTIDE SEQUENCE [LARGE SCALE GENOMIC DNA]</scope>
    <source>
        <strain evidence="4">DSM 17834</strain>
    </source>
</reference>
<dbReference type="EMBL" id="FOWX01000005">
    <property type="protein sequence ID" value="SFP12639.1"/>
    <property type="molecule type" value="Genomic_DNA"/>
</dbReference>
<feature type="chain" id="PRO_5011504949" evidence="2">
    <location>
        <begin position="24"/>
        <end position="109"/>
    </location>
</feature>
<feature type="signal peptide" evidence="2">
    <location>
        <begin position="1"/>
        <end position="23"/>
    </location>
</feature>
<proteinExistence type="predicted"/>
<keyword evidence="2" id="KW-0732">Signal</keyword>
<evidence type="ECO:0000256" key="1">
    <source>
        <dbReference type="SAM" id="MobiDB-lite"/>
    </source>
</evidence>
<protein>
    <submittedName>
        <fullName evidence="3">Uncharacterized protein</fullName>
    </submittedName>
</protein>
<dbReference type="AlphaFoldDB" id="A0A1I5MT01"/>
<gene>
    <name evidence="3" type="ORF">SAMN05216190_10595</name>
</gene>
<evidence type="ECO:0000256" key="2">
    <source>
        <dbReference type="SAM" id="SignalP"/>
    </source>
</evidence>
<dbReference type="Proteomes" id="UP000198784">
    <property type="component" value="Unassembled WGS sequence"/>
</dbReference>
<accession>A0A1I5MT01</accession>
<feature type="region of interest" description="Disordered" evidence="1">
    <location>
        <begin position="87"/>
        <end position="109"/>
    </location>
</feature>
<evidence type="ECO:0000313" key="3">
    <source>
        <dbReference type="EMBL" id="SFP12639.1"/>
    </source>
</evidence>
<keyword evidence="4" id="KW-1185">Reference proteome</keyword>
<dbReference type="RefSeq" id="WP_090498532.1">
    <property type="nucleotide sequence ID" value="NZ_FOWX01000005.1"/>
</dbReference>
<sequence length="109" mass="11517">MNAFPRFCLVLLLALVLPLQSLAGALLVVEPCPMSQDAPQASDCCDDAAMQLSGQLCPDMSKCSSAGLPLADGYRFKLKLLPAAANASSYSQAEPLSRPSLAPWRPPRA</sequence>
<evidence type="ECO:0000313" key="4">
    <source>
        <dbReference type="Proteomes" id="UP000198784"/>
    </source>
</evidence>